<name>A0A6V7DVL0_9XANT</name>
<protein>
    <submittedName>
        <fullName evidence="1">Uncharacterized protein</fullName>
    </submittedName>
</protein>
<dbReference type="EMBL" id="LR828253">
    <property type="protein sequence ID" value="CAD0341538.1"/>
    <property type="molecule type" value="Genomic_DNA"/>
</dbReference>
<reference evidence="1" key="1">
    <citation type="submission" date="2020-07" db="EMBL/GenBank/DDBJ databases">
        <authorList>
            <person name="Pothier F. J."/>
        </authorList>
    </citation>
    <scope>NUCLEOTIDE SEQUENCE</scope>
    <source>
        <strain evidence="1">CFBP 8129</strain>
    </source>
</reference>
<sequence length="56" mass="6072">MEEPNKSALVLLQQEATELLQLFDRLRGDALPVDANSPQIAVAPNMASEQTGHVTI</sequence>
<accession>A0A6V7DVL0</accession>
<dbReference type="RefSeq" id="WP_006449450.1">
    <property type="nucleotide sequence ID" value="NZ_CP018728.1"/>
</dbReference>
<organism evidence="1">
    <name type="scientific">Xanthomonas hortorum pv. gardneri</name>
    <dbReference type="NCBI Taxonomy" id="2754056"/>
    <lineage>
        <taxon>Bacteria</taxon>
        <taxon>Pseudomonadati</taxon>
        <taxon>Pseudomonadota</taxon>
        <taxon>Gammaproteobacteria</taxon>
        <taxon>Lysobacterales</taxon>
        <taxon>Lysobacteraceae</taxon>
        <taxon>Xanthomonas</taxon>
    </lineage>
</organism>
<evidence type="ECO:0000313" key="1">
    <source>
        <dbReference type="EMBL" id="CAD0341542.1"/>
    </source>
</evidence>
<dbReference type="EMBL" id="LR828253">
    <property type="protein sequence ID" value="CAD0341542.1"/>
    <property type="molecule type" value="Genomic_DNA"/>
</dbReference>
<dbReference type="AlphaFoldDB" id="A0A6V7DVL0"/>
<gene>
    <name evidence="1" type="ORF">CFBP8129_28080</name>
</gene>
<proteinExistence type="predicted"/>